<sequence>MTNPISQSTTVAVGLTPAVDTPDGGGGESSAVKHSMNEGIFGAGSRDVPDRMARTAQANGTAPIFKQNLAGSGSQESVVARFLKASPADFDGIAMQVFNELKDPRNEPDGERLMQAMLPPSGHADRGALFEKARADKMLGPAMTRAYSSLADKLCDAKVISNGLASHLKSNMENLFLPRSYLH</sequence>
<feature type="region of interest" description="Disordered" evidence="1">
    <location>
        <begin position="1"/>
        <end position="31"/>
    </location>
</feature>
<proteinExistence type="predicted"/>
<reference evidence="2 3" key="1">
    <citation type="submission" date="2020-02" db="EMBL/GenBank/DDBJ databases">
        <authorList>
            <person name="Kim M.K."/>
        </authorList>
    </citation>
    <scope>NUCLEOTIDE SEQUENCE [LARGE SCALE GENOMIC DNA]</scope>
    <source>
        <strain evidence="2 3">17J57-3</strain>
    </source>
</reference>
<dbReference type="EMBL" id="JAAIVB010000034">
    <property type="protein sequence ID" value="NEX61197.1"/>
    <property type="molecule type" value="Genomic_DNA"/>
</dbReference>
<comment type="caution">
    <text evidence="2">The sequence shown here is derived from an EMBL/GenBank/DDBJ whole genome shotgun (WGS) entry which is preliminary data.</text>
</comment>
<keyword evidence="3" id="KW-1185">Reference proteome</keyword>
<dbReference type="RefSeq" id="WP_163962155.1">
    <property type="nucleotide sequence ID" value="NZ_JAAIVB010000034.1"/>
</dbReference>
<feature type="compositionally biased region" description="Polar residues" evidence="1">
    <location>
        <begin position="1"/>
        <end position="11"/>
    </location>
</feature>
<evidence type="ECO:0000313" key="2">
    <source>
        <dbReference type="EMBL" id="NEX61197.1"/>
    </source>
</evidence>
<evidence type="ECO:0000256" key="1">
    <source>
        <dbReference type="SAM" id="MobiDB-lite"/>
    </source>
</evidence>
<name>A0A6B3SKB1_9BURK</name>
<dbReference type="Proteomes" id="UP000482155">
    <property type="component" value="Unassembled WGS sequence"/>
</dbReference>
<organism evidence="2 3">
    <name type="scientific">Noviherbaspirillum galbum</name>
    <dbReference type="NCBI Taxonomy" id="2709383"/>
    <lineage>
        <taxon>Bacteria</taxon>
        <taxon>Pseudomonadati</taxon>
        <taxon>Pseudomonadota</taxon>
        <taxon>Betaproteobacteria</taxon>
        <taxon>Burkholderiales</taxon>
        <taxon>Oxalobacteraceae</taxon>
        <taxon>Noviherbaspirillum</taxon>
    </lineage>
</organism>
<dbReference type="AlphaFoldDB" id="A0A6B3SKB1"/>
<gene>
    <name evidence="2" type="ORF">G3574_08905</name>
</gene>
<evidence type="ECO:0000313" key="3">
    <source>
        <dbReference type="Proteomes" id="UP000482155"/>
    </source>
</evidence>
<accession>A0A6B3SKB1</accession>
<protein>
    <submittedName>
        <fullName evidence="2">Uncharacterized protein</fullName>
    </submittedName>
</protein>